<accession>A0A443I2S1</accession>
<feature type="compositionally biased region" description="Polar residues" evidence="1">
    <location>
        <begin position="66"/>
        <end position="75"/>
    </location>
</feature>
<dbReference type="GeneID" id="39598121"/>
<organism evidence="2 3">
    <name type="scientific">Byssochlamys spectabilis</name>
    <name type="common">Paecilomyces variotii</name>
    <dbReference type="NCBI Taxonomy" id="264951"/>
    <lineage>
        <taxon>Eukaryota</taxon>
        <taxon>Fungi</taxon>
        <taxon>Dikarya</taxon>
        <taxon>Ascomycota</taxon>
        <taxon>Pezizomycotina</taxon>
        <taxon>Eurotiomycetes</taxon>
        <taxon>Eurotiomycetidae</taxon>
        <taxon>Eurotiales</taxon>
        <taxon>Thermoascaceae</taxon>
        <taxon>Paecilomyces</taxon>
    </lineage>
</organism>
<reference evidence="2 3" key="1">
    <citation type="journal article" date="2018" name="Front. Microbiol.">
        <title>Genomic and genetic insights into a cosmopolitan fungus, Paecilomyces variotii (Eurotiales).</title>
        <authorList>
            <person name="Urquhart A.S."/>
            <person name="Mondo S.J."/>
            <person name="Makela M.R."/>
            <person name="Hane J.K."/>
            <person name="Wiebenga A."/>
            <person name="He G."/>
            <person name="Mihaltcheva S."/>
            <person name="Pangilinan J."/>
            <person name="Lipzen A."/>
            <person name="Barry K."/>
            <person name="de Vries R.P."/>
            <person name="Grigoriev I.V."/>
            <person name="Idnurm A."/>
        </authorList>
    </citation>
    <scope>NUCLEOTIDE SEQUENCE [LARGE SCALE GENOMIC DNA]</scope>
    <source>
        <strain evidence="2 3">CBS 101075</strain>
    </source>
</reference>
<gene>
    <name evidence="2" type="ORF">C8Q69DRAFT_442527</name>
</gene>
<keyword evidence="3" id="KW-1185">Reference proteome</keyword>
<dbReference type="EMBL" id="RCNU01000002">
    <property type="protein sequence ID" value="RWQ98370.1"/>
    <property type="molecule type" value="Genomic_DNA"/>
</dbReference>
<dbReference type="Proteomes" id="UP000283841">
    <property type="component" value="Unassembled WGS sequence"/>
</dbReference>
<comment type="caution">
    <text evidence="2">The sequence shown here is derived from an EMBL/GenBank/DDBJ whole genome shotgun (WGS) entry which is preliminary data.</text>
</comment>
<protein>
    <submittedName>
        <fullName evidence="2">Uncharacterized protein</fullName>
    </submittedName>
</protein>
<feature type="region of interest" description="Disordered" evidence="1">
    <location>
        <begin position="159"/>
        <end position="221"/>
    </location>
</feature>
<dbReference type="AlphaFoldDB" id="A0A443I2S1"/>
<feature type="region of interest" description="Disordered" evidence="1">
    <location>
        <begin position="1"/>
        <end position="20"/>
    </location>
</feature>
<evidence type="ECO:0000313" key="2">
    <source>
        <dbReference type="EMBL" id="RWQ98370.1"/>
    </source>
</evidence>
<sequence>MSSIVNAFRKQKPQRAPLHARWGDVGITVPTEGSWSQFDNPHKASRERAGYGPGFVPDCNDENDPNLINQPSSKKSTTKRHQLSTPLSRMRSITRRKDQETKRSNGTSKARFSYKPIDPDHMVELAMEYGDGTEIPPILYVPPSKAYYEDLTVLQSRLRSKNPQVTTQHVSRDSWPRPPWDFLSDDDDRSTSTSSQTRILPYYQPAPREVSDRKKKKNRKLFAPKPATFAMVEDDEDLYG</sequence>
<dbReference type="RefSeq" id="XP_028488015.1">
    <property type="nucleotide sequence ID" value="XM_028628844.1"/>
</dbReference>
<feature type="compositionally biased region" description="Basic and acidic residues" evidence="1">
    <location>
        <begin position="40"/>
        <end position="49"/>
    </location>
</feature>
<name>A0A443I2S1_BYSSP</name>
<feature type="region of interest" description="Disordered" evidence="1">
    <location>
        <begin position="31"/>
        <end position="114"/>
    </location>
</feature>
<feature type="compositionally biased region" description="Polar residues" evidence="1">
    <location>
        <begin position="159"/>
        <end position="169"/>
    </location>
</feature>
<evidence type="ECO:0000256" key="1">
    <source>
        <dbReference type="SAM" id="MobiDB-lite"/>
    </source>
</evidence>
<evidence type="ECO:0000313" key="3">
    <source>
        <dbReference type="Proteomes" id="UP000283841"/>
    </source>
</evidence>
<dbReference type="VEuPathDB" id="FungiDB:C8Q69DRAFT_442527"/>
<proteinExistence type="predicted"/>